<protein>
    <recommendedName>
        <fullName evidence="5">Deacetylase sirtuin-type domain-containing protein</fullName>
    </recommendedName>
</protein>
<keyword evidence="3" id="KW-0862">Zinc</keyword>
<dbReference type="Pfam" id="PF02146">
    <property type="entry name" value="SIR2"/>
    <property type="match status" value="1"/>
</dbReference>
<dbReference type="InterPro" id="IPR029035">
    <property type="entry name" value="DHS-like_NAD/FAD-binding_dom"/>
</dbReference>
<feature type="binding site" evidence="3">
    <location>
        <position position="216"/>
    </location>
    <ligand>
        <name>Zn(2+)</name>
        <dbReference type="ChEBI" id="CHEBI:29105"/>
    </ligand>
</feature>
<dbReference type="InterPro" id="IPR003000">
    <property type="entry name" value="Sirtuin"/>
</dbReference>
<keyword evidence="7" id="KW-1185">Reference proteome</keyword>
<dbReference type="InterPro" id="IPR057667">
    <property type="entry name" value="HTH_SB"/>
</dbReference>
<accession>A0ABN9LI52</accession>
<dbReference type="EMBL" id="CAUEEQ010015994">
    <property type="protein sequence ID" value="CAJ0939838.1"/>
    <property type="molecule type" value="Genomic_DNA"/>
</dbReference>
<dbReference type="Proteomes" id="UP001176940">
    <property type="component" value="Unassembled WGS sequence"/>
</dbReference>
<evidence type="ECO:0000256" key="3">
    <source>
        <dbReference type="PROSITE-ProRule" id="PRU00236"/>
    </source>
</evidence>
<organism evidence="6 7">
    <name type="scientific">Ranitomeya imitator</name>
    <name type="common">mimic poison frog</name>
    <dbReference type="NCBI Taxonomy" id="111125"/>
    <lineage>
        <taxon>Eukaryota</taxon>
        <taxon>Metazoa</taxon>
        <taxon>Chordata</taxon>
        <taxon>Craniata</taxon>
        <taxon>Vertebrata</taxon>
        <taxon>Euteleostomi</taxon>
        <taxon>Amphibia</taxon>
        <taxon>Batrachia</taxon>
        <taxon>Anura</taxon>
        <taxon>Neobatrachia</taxon>
        <taxon>Hyloidea</taxon>
        <taxon>Dendrobatidae</taxon>
        <taxon>Dendrobatinae</taxon>
        <taxon>Ranitomeya</taxon>
    </lineage>
</organism>
<reference evidence="6" key="1">
    <citation type="submission" date="2023-07" db="EMBL/GenBank/DDBJ databases">
        <authorList>
            <person name="Stuckert A."/>
        </authorList>
    </citation>
    <scope>NUCLEOTIDE SEQUENCE</scope>
</reference>
<feature type="binding site" evidence="3">
    <location>
        <position position="290"/>
    </location>
    <ligand>
        <name>Zn(2+)</name>
        <dbReference type="ChEBI" id="CHEBI:29105"/>
    </ligand>
</feature>
<feature type="domain" description="Deacetylase sirtuin-type" evidence="5">
    <location>
        <begin position="43"/>
        <end position="471"/>
    </location>
</feature>
<dbReference type="SUPFAM" id="SSF52467">
    <property type="entry name" value="DHS-like NAD/FAD-binding domain"/>
    <property type="match status" value="1"/>
</dbReference>
<feature type="region of interest" description="Disordered" evidence="4">
    <location>
        <begin position="430"/>
        <end position="454"/>
    </location>
</feature>
<dbReference type="PANTHER" id="PTHR11085">
    <property type="entry name" value="NAD-DEPENDENT PROTEIN DEACYLASE SIRTUIN-5, MITOCHONDRIAL-RELATED"/>
    <property type="match status" value="1"/>
</dbReference>
<dbReference type="InterPro" id="IPR026590">
    <property type="entry name" value="Ssirtuin_cat_dom"/>
</dbReference>
<keyword evidence="3" id="KW-0479">Metal-binding</keyword>
<evidence type="ECO:0000256" key="2">
    <source>
        <dbReference type="ARBA" id="ARBA00023027"/>
    </source>
</evidence>
<evidence type="ECO:0000259" key="5">
    <source>
        <dbReference type="PROSITE" id="PS50305"/>
    </source>
</evidence>
<gene>
    <name evidence="6" type="ORF">RIMI_LOCUS8164227</name>
</gene>
<evidence type="ECO:0000313" key="6">
    <source>
        <dbReference type="EMBL" id="CAJ0939838.1"/>
    </source>
</evidence>
<proteinExistence type="predicted"/>
<evidence type="ECO:0000256" key="1">
    <source>
        <dbReference type="ARBA" id="ARBA00022679"/>
    </source>
</evidence>
<comment type="caution">
    <text evidence="6">The sequence shown here is derived from an EMBL/GenBank/DDBJ whole genome shotgun (WGS) entry which is preliminary data.</text>
</comment>
<dbReference type="Pfam" id="PF25787">
    <property type="entry name" value="HTH_SB"/>
    <property type="match status" value="1"/>
</dbReference>
<keyword evidence="2" id="KW-0520">NAD</keyword>
<evidence type="ECO:0000313" key="7">
    <source>
        <dbReference type="Proteomes" id="UP001176940"/>
    </source>
</evidence>
<name>A0ABN9LI52_9NEOB</name>
<sequence>MLPSSQHRSSSCMSGHVVPHISDEYAAPPAIGVEPHIYHCNKYFPCLSDLAEFREAFAKAKHIAVITGAGVSAESGVPTFRGAGGYWRKWQAQRAAGEDQRHEGTSSLIRCVLLGIAPSVRVCGFSTGSTSNKHLATPEAFARNPSRVWEFYHYRREVMLTKSPNPAHLAIAECESRLSKQGRKVVVITQNIDELHRKAGTRNLYEIHGSLFKTRCNTCGSVKENYNSPVCSSLEGKGAPDPDVEDAAIPVEDLPRVSLLAAAAAYTPRLSVSPNEGSKKEILRCEEKDCNGLLRPNVVWFGETLDSNLLGEVEKELEICDLCLVVNSINQSDSNRYNMGKTKELYKDVRDKIIDLRKAGMGYKTISKMLGEKWITVGAMVGTSSVVYPAAMFAPQVAARGVPVAEFNMENTPATMGFKADKVHLCRSVKMGGPGPRRPSDQNRNGTAPGFHFQGPCGTTLPPALARHETEFIS</sequence>
<evidence type="ECO:0000256" key="4">
    <source>
        <dbReference type="SAM" id="MobiDB-lite"/>
    </source>
</evidence>
<dbReference type="InterPro" id="IPR036388">
    <property type="entry name" value="WH-like_DNA-bd_sf"/>
</dbReference>
<dbReference type="Gene3D" id="1.10.10.10">
    <property type="entry name" value="Winged helix-like DNA-binding domain superfamily/Winged helix DNA-binding domain"/>
    <property type="match status" value="1"/>
</dbReference>
<feature type="active site" description="Proton acceptor" evidence="3">
    <location>
        <position position="208"/>
    </location>
</feature>
<keyword evidence="1" id="KW-0808">Transferase</keyword>
<dbReference type="PROSITE" id="PS50305">
    <property type="entry name" value="SIRTUIN"/>
    <property type="match status" value="1"/>
</dbReference>
<feature type="binding site" evidence="3">
    <location>
        <position position="219"/>
    </location>
    <ligand>
        <name>Zn(2+)</name>
        <dbReference type="ChEBI" id="CHEBI:29105"/>
    </ligand>
</feature>
<dbReference type="InterPro" id="IPR050134">
    <property type="entry name" value="NAD-dep_sirtuin_deacylases"/>
</dbReference>
<dbReference type="Gene3D" id="3.40.50.1220">
    <property type="entry name" value="TPP-binding domain"/>
    <property type="match status" value="2"/>
</dbReference>
<dbReference type="Gene3D" id="2.20.28.200">
    <property type="match status" value="1"/>
</dbReference>
<feature type="binding site" evidence="3">
    <location>
        <position position="285"/>
    </location>
    <ligand>
        <name>Zn(2+)</name>
        <dbReference type="ChEBI" id="CHEBI:29105"/>
    </ligand>
</feature>
<dbReference type="PANTHER" id="PTHR11085:SF10">
    <property type="entry name" value="NAD-DEPENDENT PROTEIN DEACYLASE SIRTUIN-5, MITOCHONDRIAL-RELATED"/>
    <property type="match status" value="1"/>
</dbReference>